<comment type="caution">
    <text evidence="2">The sequence shown here is derived from an EMBL/GenBank/DDBJ whole genome shotgun (WGS) entry which is preliminary data.</text>
</comment>
<evidence type="ECO:0000313" key="2">
    <source>
        <dbReference type="EMBL" id="GIY33564.1"/>
    </source>
</evidence>
<reference evidence="2 3" key="1">
    <citation type="submission" date="2021-06" db="EMBL/GenBank/DDBJ databases">
        <title>Caerostris extrusa draft genome.</title>
        <authorList>
            <person name="Kono N."/>
            <person name="Arakawa K."/>
        </authorList>
    </citation>
    <scope>NUCLEOTIDE SEQUENCE [LARGE SCALE GENOMIC DNA]</scope>
</reference>
<name>A0AAV4SKS1_CAEEX</name>
<dbReference type="EMBL" id="BPLR01009656">
    <property type="protein sequence ID" value="GIY33564.1"/>
    <property type="molecule type" value="Genomic_DNA"/>
</dbReference>
<dbReference type="AlphaFoldDB" id="A0AAV4SKS1"/>
<sequence>MIRTRGVQRKLPPPTDLGGDLLTTAGTGTCPQINTRQVDDGALRSSPTLSPQACLFRFAFVSQSSRLAAFFHHKLTALLLTVKSLWRSDAPERLSLFRSMVIQRDQVIWSEFG</sequence>
<organism evidence="2 3">
    <name type="scientific">Caerostris extrusa</name>
    <name type="common">Bark spider</name>
    <name type="synonym">Caerostris bankana</name>
    <dbReference type="NCBI Taxonomy" id="172846"/>
    <lineage>
        <taxon>Eukaryota</taxon>
        <taxon>Metazoa</taxon>
        <taxon>Ecdysozoa</taxon>
        <taxon>Arthropoda</taxon>
        <taxon>Chelicerata</taxon>
        <taxon>Arachnida</taxon>
        <taxon>Araneae</taxon>
        <taxon>Araneomorphae</taxon>
        <taxon>Entelegynae</taxon>
        <taxon>Araneoidea</taxon>
        <taxon>Araneidae</taxon>
        <taxon>Caerostris</taxon>
    </lineage>
</organism>
<gene>
    <name evidence="2" type="ORF">CEXT_514901</name>
</gene>
<keyword evidence="3" id="KW-1185">Reference proteome</keyword>
<evidence type="ECO:0000313" key="3">
    <source>
        <dbReference type="Proteomes" id="UP001054945"/>
    </source>
</evidence>
<accession>A0AAV4SKS1</accession>
<feature type="region of interest" description="Disordered" evidence="1">
    <location>
        <begin position="1"/>
        <end position="23"/>
    </location>
</feature>
<dbReference type="Proteomes" id="UP001054945">
    <property type="component" value="Unassembled WGS sequence"/>
</dbReference>
<protein>
    <submittedName>
        <fullName evidence="2">Uncharacterized protein</fullName>
    </submittedName>
</protein>
<proteinExistence type="predicted"/>
<evidence type="ECO:0000256" key="1">
    <source>
        <dbReference type="SAM" id="MobiDB-lite"/>
    </source>
</evidence>